<feature type="domain" description="C2" evidence="6">
    <location>
        <begin position="277"/>
        <end position="427"/>
    </location>
</feature>
<dbReference type="PANTHER" id="PTHR12546:SF33">
    <property type="entry name" value="SPERM VESICLE FUSION PROTEIN FER-1"/>
    <property type="match status" value="1"/>
</dbReference>
<dbReference type="InterPro" id="IPR000008">
    <property type="entry name" value="C2_dom"/>
</dbReference>
<sequence>MEELMKENFQRNWNGNGNKYRINTVQKESSRERLAERKKASKEGCYNKGFKSSRDATVWRGVVANYDHRYGAMERQRNYCYSGKRKWASFPAVLHVRMWFGRRGYDWSWKEYIQPAEIKPYFELFSYQRRPKLSSQWKDEQHYTNERDTEDLSEFTTNSPYGWNYMGNWVVRNTHDMWVCSSDGRQTFEDKLFEVHERRKGKPDHKYRRRCIKRTRKAIDFQNQNFDAYQESLGDTKWEYAAGKKKPFHYQETSGDCIRRRRFVMEMQRQKNLPRDREHEMYFIPRMYEAHETTTTWQLRCYFLWAKDLLPVVKNSARAFIRVTFLTKAKQTLVIEDSQNPVWNETLIFDRVGQRLSEMVSKLVPKPTFIQMLIPGGKRQISVNPPTVLVETRGEQKNGSEIFLGRFQTNPTVICTGTDSRAILKWNTLTFQFGRSRGAVLGCCELFCEDKSTKDSLPLLPMRKAVE</sequence>
<keyword evidence="3" id="KW-0677">Repeat</keyword>
<dbReference type="EMBL" id="KZ347365">
    <property type="protein sequence ID" value="PIO67887.1"/>
    <property type="molecule type" value="Genomic_DNA"/>
</dbReference>
<evidence type="ECO:0000259" key="6">
    <source>
        <dbReference type="PROSITE" id="PS50004"/>
    </source>
</evidence>
<name>A0A2G9UCC3_TELCI</name>
<gene>
    <name evidence="7" type="ORF">TELCIR_10347</name>
</gene>
<dbReference type="Pfam" id="PF00168">
    <property type="entry name" value="C2"/>
    <property type="match status" value="1"/>
</dbReference>
<reference evidence="7 8" key="1">
    <citation type="submission" date="2015-09" db="EMBL/GenBank/DDBJ databases">
        <title>Draft genome of the parasitic nematode Teladorsagia circumcincta isolate WARC Sus (inbred).</title>
        <authorList>
            <person name="Mitreva M."/>
        </authorList>
    </citation>
    <scope>NUCLEOTIDE SEQUENCE [LARGE SCALE GENOMIC DNA]</scope>
    <source>
        <strain evidence="7 8">S</strain>
    </source>
</reference>
<keyword evidence="5" id="KW-0472">Membrane</keyword>
<dbReference type="InterPro" id="IPR035892">
    <property type="entry name" value="C2_domain_sf"/>
</dbReference>
<dbReference type="GO" id="GO:0061025">
    <property type="term" value="P:membrane fusion"/>
    <property type="evidence" value="ECO:0007669"/>
    <property type="project" value="TreeGrafter"/>
</dbReference>
<accession>A0A2G9UCC3</accession>
<dbReference type="OrthoDB" id="5855768at2759"/>
<organism evidence="7 8">
    <name type="scientific">Teladorsagia circumcincta</name>
    <name type="common">Brown stomach worm</name>
    <name type="synonym">Ostertagia circumcincta</name>
    <dbReference type="NCBI Taxonomy" id="45464"/>
    <lineage>
        <taxon>Eukaryota</taxon>
        <taxon>Metazoa</taxon>
        <taxon>Ecdysozoa</taxon>
        <taxon>Nematoda</taxon>
        <taxon>Chromadorea</taxon>
        <taxon>Rhabditida</taxon>
        <taxon>Rhabditina</taxon>
        <taxon>Rhabditomorpha</taxon>
        <taxon>Strongyloidea</taxon>
        <taxon>Trichostrongylidae</taxon>
        <taxon>Teladorsagia</taxon>
    </lineage>
</organism>
<evidence type="ECO:0000256" key="3">
    <source>
        <dbReference type="ARBA" id="ARBA00022737"/>
    </source>
</evidence>
<evidence type="ECO:0000256" key="5">
    <source>
        <dbReference type="ARBA" id="ARBA00023136"/>
    </source>
</evidence>
<dbReference type="PANTHER" id="PTHR12546">
    <property type="entry name" value="FER-1-LIKE"/>
    <property type="match status" value="1"/>
</dbReference>
<dbReference type="PROSITE" id="PS50004">
    <property type="entry name" value="C2"/>
    <property type="match status" value="1"/>
</dbReference>
<dbReference type="GO" id="GO:0016020">
    <property type="term" value="C:membrane"/>
    <property type="evidence" value="ECO:0007669"/>
    <property type="project" value="UniProtKB-SubCell"/>
</dbReference>
<evidence type="ECO:0000256" key="1">
    <source>
        <dbReference type="ARBA" id="ARBA00004167"/>
    </source>
</evidence>
<keyword evidence="4" id="KW-1133">Transmembrane helix</keyword>
<evidence type="ECO:0000256" key="4">
    <source>
        <dbReference type="ARBA" id="ARBA00022989"/>
    </source>
</evidence>
<evidence type="ECO:0000313" key="7">
    <source>
        <dbReference type="EMBL" id="PIO67887.1"/>
    </source>
</evidence>
<evidence type="ECO:0000313" key="8">
    <source>
        <dbReference type="Proteomes" id="UP000230423"/>
    </source>
</evidence>
<dbReference type="GO" id="GO:0007009">
    <property type="term" value="P:plasma membrane organization"/>
    <property type="evidence" value="ECO:0007669"/>
    <property type="project" value="TreeGrafter"/>
</dbReference>
<dbReference type="SUPFAM" id="SSF49562">
    <property type="entry name" value="C2 domain (Calcium/lipid-binding domain, CaLB)"/>
    <property type="match status" value="1"/>
</dbReference>
<evidence type="ECO:0000256" key="2">
    <source>
        <dbReference type="ARBA" id="ARBA00022692"/>
    </source>
</evidence>
<comment type="subcellular location">
    <subcellularLocation>
        <location evidence="1">Membrane</location>
        <topology evidence="1">Single-pass membrane protein</topology>
    </subcellularLocation>
</comment>
<keyword evidence="2" id="KW-0812">Transmembrane</keyword>
<dbReference type="AlphaFoldDB" id="A0A2G9UCC3"/>
<dbReference type="Gene3D" id="2.60.40.150">
    <property type="entry name" value="C2 domain"/>
    <property type="match status" value="1"/>
</dbReference>
<protein>
    <submittedName>
        <fullName evidence="7">C2 domain protein</fullName>
    </submittedName>
</protein>
<dbReference type="Proteomes" id="UP000230423">
    <property type="component" value="Unassembled WGS sequence"/>
</dbReference>
<keyword evidence="8" id="KW-1185">Reference proteome</keyword>
<proteinExistence type="predicted"/>
<dbReference type="InterPro" id="IPR037721">
    <property type="entry name" value="Ferlin"/>
</dbReference>